<feature type="compositionally biased region" description="Polar residues" evidence="1">
    <location>
        <begin position="146"/>
        <end position="173"/>
    </location>
</feature>
<feature type="transmembrane region" description="Helical" evidence="2">
    <location>
        <begin position="114"/>
        <end position="136"/>
    </location>
</feature>
<dbReference type="AlphaFoldDB" id="A0AAJ8LEU3"/>
<dbReference type="Proteomes" id="UP000322225">
    <property type="component" value="Chromosome 2"/>
</dbReference>
<protein>
    <submittedName>
        <fullName evidence="3">Uncharacterized protein</fullName>
    </submittedName>
</protein>
<evidence type="ECO:0000256" key="1">
    <source>
        <dbReference type="SAM" id="MobiDB-lite"/>
    </source>
</evidence>
<keyword evidence="2" id="KW-1133">Transmembrane helix</keyword>
<feature type="region of interest" description="Disordered" evidence="1">
    <location>
        <begin position="204"/>
        <end position="350"/>
    </location>
</feature>
<feature type="region of interest" description="Disordered" evidence="1">
    <location>
        <begin position="145"/>
        <end position="192"/>
    </location>
</feature>
<proteinExistence type="predicted"/>
<keyword evidence="2" id="KW-0812">Transmembrane</keyword>
<accession>A0AAJ8LEU3</accession>
<evidence type="ECO:0000313" key="3">
    <source>
        <dbReference type="EMBL" id="WWD16519.1"/>
    </source>
</evidence>
<organism evidence="3 4">
    <name type="scientific">Kwoniella shandongensis</name>
    <dbReference type="NCBI Taxonomy" id="1734106"/>
    <lineage>
        <taxon>Eukaryota</taxon>
        <taxon>Fungi</taxon>
        <taxon>Dikarya</taxon>
        <taxon>Basidiomycota</taxon>
        <taxon>Agaricomycotina</taxon>
        <taxon>Tremellomycetes</taxon>
        <taxon>Tremellales</taxon>
        <taxon>Cryptococcaceae</taxon>
        <taxon>Kwoniella</taxon>
    </lineage>
</organism>
<name>A0AAJ8LEU3_9TREE</name>
<gene>
    <name evidence="3" type="ORF">CI109_100946</name>
</gene>
<feature type="region of interest" description="Disordered" evidence="1">
    <location>
        <begin position="66"/>
        <end position="103"/>
    </location>
</feature>
<reference evidence="3" key="1">
    <citation type="submission" date="2017-08" db="EMBL/GenBank/DDBJ databases">
        <authorList>
            <person name="Cuomo C."/>
            <person name="Billmyre B."/>
            <person name="Heitman J."/>
        </authorList>
    </citation>
    <scope>NUCLEOTIDE SEQUENCE</scope>
    <source>
        <strain evidence="3">CBS 12478</strain>
    </source>
</reference>
<keyword evidence="2" id="KW-0472">Membrane</keyword>
<feature type="compositionally biased region" description="Polar residues" evidence="1">
    <location>
        <begin position="75"/>
        <end position="84"/>
    </location>
</feature>
<evidence type="ECO:0000256" key="2">
    <source>
        <dbReference type="SAM" id="Phobius"/>
    </source>
</evidence>
<dbReference type="RefSeq" id="XP_031862937.2">
    <property type="nucleotide sequence ID" value="XM_032002598.2"/>
</dbReference>
<dbReference type="EMBL" id="CP144052">
    <property type="protein sequence ID" value="WWD16519.1"/>
    <property type="molecule type" value="Genomic_DNA"/>
</dbReference>
<reference evidence="3" key="2">
    <citation type="submission" date="2024-01" db="EMBL/GenBank/DDBJ databases">
        <title>Comparative genomics of Cryptococcus and Kwoniella reveals pathogenesis evolution and contrasting modes of karyotype evolution via chromosome fusion or intercentromeric recombination.</title>
        <authorList>
            <person name="Coelho M.A."/>
            <person name="David-Palma M."/>
            <person name="Shea T."/>
            <person name="Bowers K."/>
            <person name="McGinley-Smith S."/>
            <person name="Mohammad A.W."/>
            <person name="Gnirke A."/>
            <person name="Yurkov A.M."/>
            <person name="Nowrousian M."/>
            <person name="Sun S."/>
            <person name="Cuomo C.A."/>
            <person name="Heitman J."/>
        </authorList>
    </citation>
    <scope>NUCLEOTIDE SEQUENCE</scope>
    <source>
        <strain evidence="3">CBS 12478</strain>
    </source>
</reference>
<keyword evidence="4" id="KW-1185">Reference proteome</keyword>
<dbReference type="GeneID" id="43586712"/>
<dbReference type="KEGG" id="ksn:43586712"/>
<evidence type="ECO:0000313" key="4">
    <source>
        <dbReference type="Proteomes" id="UP000322225"/>
    </source>
</evidence>
<feature type="compositionally biased region" description="Polar residues" evidence="1">
    <location>
        <begin position="268"/>
        <end position="279"/>
    </location>
</feature>
<feature type="compositionally biased region" description="Low complexity" evidence="1">
    <location>
        <begin position="217"/>
        <end position="226"/>
    </location>
</feature>
<sequence length="367" mass="39938">MPNEFAPKAHDVDRVVGDSTNGNISFILHYHADHSKPSLDNIPYSLSDAIKMTLWFLRGYEEGSQIERRGGSGQGITTTATHPTSYLPGPPSSTATKWHGTGKEPQIAGSTGGFIGLISGIAIVVLVSLFAGVYFWNRYRRRIGPKSSNDATRTRSHNPLPSLSFSRPSTSNDPYADTAEERTPKASKFGFTRPVYARQRSSEWDMPMYSNGEDDSPPAAATATKAGEGGWVNVNSTREARPVSPTPLLSTPTKAQSKGKGKERLLSRQESNSSISKNPFDNPYDDSRLSPIAYRDAHRSQTSVDSLDIGAGQGAQERQSYLRAGDSRGDDDGSSGGESEGERSIRVSQIREGTRFVERFESKESLA</sequence>